<feature type="signal peptide" evidence="1">
    <location>
        <begin position="1"/>
        <end position="21"/>
    </location>
</feature>
<accession>A0A380MUY3</accession>
<sequence length="297" mass="32834">MKSLFMIFALAIAVGMSSAWGQNAQENPPSLTQAVDILVGALNGAQAVMAEQNHTAVQPISDAEIHQLKQNAQQISQTLNTISRQLEAKDILGLANTLDSVQNQLSKGNYSNDIQLGDILRTGDAIYQRWQRSHPQADFNHLNANEVQSLMQSAEAELVQRPQTRQLGQMLGGFYRLLAGFNQIANAPEPYQLQQQQLSHEVAQLKALAAQQGITAPVDAQTLITGLKLSAAEHIIGEKSVARDAQLKQQLNTILSHPYAIFSIQDYQAIDKLLLQLGSDFFVYRQKWQQQKSALIR</sequence>
<evidence type="ECO:0008006" key="4">
    <source>
        <dbReference type="Google" id="ProtNLM"/>
    </source>
</evidence>
<proteinExistence type="predicted"/>
<evidence type="ECO:0000313" key="3">
    <source>
        <dbReference type="Proteomes" id="UP000254601"/>
    </source>
</evidence>
<organism evidence="2 3">
    <name type="scientific">Suttonella ornithocola</name>
    <dbReference type="NCBI Taxonomy" id="279832"/>
    <lineage>
        <taxon>Bacteria</taxon>
        <taxon>Pseudomonadati</taxon>
        <taxon>Pseudomonadota</taxon>
        <taxon>Gammaproteobacteria</taxon>
        <taxon>Cardiobacteriales</taxon>
        <taxon>Cardiobacteriaceae</taxon>
        <taxon>Suttonella</taxon>
    </lineage>
</organism>
<feature type="chain" id="PRO_5016739117" description="P-type conjugative transfer protein TrbJ" evidence="1">
    <location>
        <begin position="22"/>
        <end position="297"/>
    </location>
</feature>
<keyword evidence="1" id="KW-0732">Signal</keyword>
<evidence type="ECO:0000256" key="1">
    <source>
        <dbReference type="SAM" id="SignalP"/>
    </source>
</evidence>
<dbReference type="RefSeq" id="WP_072576867.1">
    <property type="nucleotide sequence ID" value="NZ_LWHB01000110.1"/>
</dbReference>
<evidence type="ECO:0000313" key="2">
    <source>
        <dbReference type="EMBL" id="SUO95521.1"/>
    </source>
</evidence>
<dbReference type="EMBL" id="UHIC01000001">
    <property type="protein sequence ID" value="SUO95521.1"/>
    <property type="molecule type" value="Genomic_DNA"/>
</dbReference>
<dbReference type="AlphaFoldDB" id="A0A380MUY3"/>
<keyword evidence="3" id="KW-1185">Reference proteome</keyword>
<protein>
    <recommendedName>
        <fullName evidence="4">P-type conjugative transfer protein TrbJ</fullName>
    </recommendedName>
</protein>
<reference evidence="2 3" key="1">
    <citation type="submission" date="2018-06" db="EMBL/GenBank/DDBJ databases">
        <authorList>
            <consortium name="Pathogen Informatics"/>
            <person name="Doyle S."/>
        </authorList>
    </citation>
    <scope>NUCLEOTIDE SEQUENCE [LARGE SCALE GENOMIC DNA]</scope>
    <source>
        <strain evidence="2 3">NCTC13337</strain>
    </source>
</reference>
<dbReference type="Proteomes" id="UP000254601">
    <property type="component" value="Unassembled WGS sequence"/>
</dbReference>
<name>A0A380MUY3_9GAMM</name>
<gene>
    <name evidence="2" type="ORF">NCTC13337_01420</name>
</gene>